<evidence type="ECO:0000256" key="6">
    <source>
        <dbReference type="ARBA" id="ARBA00023015"/>
    </source>
</evidence>
<dbReference type="OrthoDB" id="2527864at2759"/>
<evidence type="ECO:0000256" key="1">
    <source>
        <dbReference type="ARBA" id="ARBA00004123"/>
    </source>
</evidence>
<gene>
    <name evidence="10" type="ORF">PHACADRAFT_144858</name>
</gene>
<proteinExistence type="inferred from homology"/>
<dbReference type="Proteomes" id="UP000008370">
    <property type="component" value="Unassembled WGS sequence"/>
</dbReference>
<organism evidence="10 11">
    <name type="scientific">Phanerochaete carnosa (strain HHB-10118-sp)</name>
    <name type="common">White-rot fungus</name>
    <name type="synonym">Peniophora carnosa</name>
    <dbReference type="NCBI Taxonomy" id="650164"/>
    <lineage>
        <taxon>Eukaryota</taxon>
        <taxon>Fungi</taxon>
        <taxon>Dikarya</taxon>
        <taxon>Basidiomycota</taxon>
        <taxon>Agaricomycotina</taxon>
        <taxon>Agaricomycetes</taxon>
        <taxon>Polyporales</taxon>
        <taxon>Phanerochaetaceae</taxon>
        <taxon>Phanerochaete</taxon>
    </lineage>
</organism>
<dbReference type="STRING" id="650164.K5V0E1"/>
<keyword evidence="7" id="KW-0804">Transcription</keyword>
<dbReference type="GO" id="GO:0070897">
    <property type="term" value="P:transcription preinitiation complex assembly"/>
    <property type="evidence" value="ECO:0007669"/>
    <property type="project" value="InterPro"/>
</dbReference>
<keyword evidence="3" id="KW-0479">Metal-binding</keyword>
<dbReference type="GO" id="GO:0008270">
    <property type="term" value="F:zinc ion binding"/>
    <property type="evidence" value="ECO:0007669"/>
    <property type="project" value="UniProtKB-KW"/>
</dbReference>
<evidence type="ECO:0008006" key="12">
    <source>
        <dbReference type="Google" id="ProtNLM"/>
    </source>
</evidence>
<dbReference type="InParanoid" id="K5V0E1"/>
<dbReference type="RefSeq" id="XP_007396233.1">
    <property type="nucleotide sequence ID" value="XM_007396171.1"/>
</dbReference>
<evidence type="ECO:0000256" key="7">
    <source>
        <dbReference type="ARBA" id="ARBA00023163"/>
    </source>
</evidence>
<dbReference type="GO" id="GO:0005634">
    <property type="term" value="C:nucleus"/>
    <property type="evidence" value="ECO:0007669"/>
    <property type="project" value="UniProtKB-SubCell"/>
</dbReference>
<dbReference type="GO" id="GO:0001006">
    <property type="term" value="F:RNA polymerase III type 3 promoter sequence-specific DNA binding"/>
    <property type="evidence" value="ECO:0007669"/>
    <property type="project" value="TreeGrafter"/>
</dbReference>
<dbReference type="PANTHER" id="PTHR11618:SF4">
    <property type="entry name" value="TRANSCRIPTION FACTOR IIIB 90 KDA SUBUNIT"/>
    <property type="match status" value="1"/>
</dbReference>
<dbReference type="KEGG" id="pco:PHACADRAFT_144858"/>
<dbReference type="Gene3D" id="1.10.472.170">
    <property type="match status" value="1"/>
</dbReference>
<sequence length="625" mass="67748">MSEGVCVECGESTVYEEELGSAVCANCGTLTNPSQNVLASHLEHVDTSGYERTSFVNTVQGSTLKGRHGWALAGQEKDARDRRNMVAMHEAIRSIAGSLSSTSSATRAQAIFDQAMRKGRYRWGRKAKLIAGASLAIALREANKSDSLRDIAYLLEEPLPSLSKVFTATTLLLQLRLISADPAQHLSVLQAHLLTLIRQPASLPHQLSTALTPLEGRISTVQHTAIALASLVSRVPSLAALPTASTACAVLILSLEGELSASLPQAGALAQAFGARVGASKAIVMQRYKAIYDLVEEYVRDVPWLDAHEKSGRGRSKVAKRVVVARGLKDVVQFQGDIWHRKLEAQAKPGFDIEVDSSADGDDEDSLSASEQPEGALEISKPSGTPDDNAICGSSRRKKTRRTPHERAVEQASQFLLNPLAKTASALTAKSSGRRSETGELLEHFLTADDSALTHAFVHPPTRLQLLAASRGEEAVLDEELFDEGELEGLLRSQEEVEVLRQTFEWDPADGGDAETTDTPRKPKKRKREDTGYQSDNAQDSGGKRTKRVDMDALARLLDPETNLNDIDDDEDFDALGLGIGLGEKSDDVEELSSYTIEGGEDEEVGEWRPLSPGGATFDEDRYEV</sequence>
<accession>K5V0E1</accession>
<evidence type="ECO:0000256" key="3">
    <source>
        <dbReference type="ARBA" id="ARBA00022723"/>
    </source>
</evidence>
<evidence type="ECO:0000256" key="8">
    <source>
        <dbReference type="ARBA" id="ARBA00023242"/>
    </source>
</evidence>
<protein>
    <recommendedName>
        <fullName evidence="12">B-related factor 1</fullName>
    </recommendedName>
</protein>
<evidence type="ECO:0000313" key="10">
    <source>
        <dbReference type="EMBL" id="EKM55926.1"/>
    </source>
</evidence>
<dbReference type="InterPro" id="IPR000812">
    <property type="entry name" value="TFIIB"/>
</dbReference>
<evidence type="ECO:0000256" key="4">
    <source>
        <dbReference type="ARBA" id="ARBA00022771"/>
    </source>
</evidence>
<evidence type="ECO:0000256" key="9">
    <source>
        <dbReference type="SAM" id="MobiDB-lite"/>
    </source>
</evidence>
<dbReference type="HOGENOM" id="CLU_030895_0_0_1"/>
<name>K5V0E1_PHACS</name>
<dbReference type="GeneID" id="18908639"/>
<reference evidence="10 11" key="1">
    <citation type="journal article" date="2012" name="BMC Genomics">
        <title>Comparative genomics of the white-rot fungi, Phanerochaete carnosa and P. chrysosporium, to elucidate the genetic basis of the distinct wood types they colonize.</title>
        <authorList>
            <person name="Suzuki H."/>
            <person name="MacDonald J."/>
            <person name="Syed K."/>
            <person name="Salamov A."/>
            <person name="Hori C."/>
            <person name="Aerts A."/>
            <person name="Henrissat B."/>
            <person name="Wiebenga A."/>
            <person name="vanKuyk P.A."/>
            <person name="Barry K."/>
            <person name="Lindquist E."/>
            <person name="LaButti K."/>
            <person name="Lapidus A."/>
            <person name="Lucas S."/>
            <person name="Coutinho P."/>
            <person name="Gong Y."/>
            <person name="Samejima M."/>
            <person name="Mahadevan R."/>
            <person name="Abou-Zaid M."/>
            <person name="de Vries R.P."/>
            <person name="Igarashi K."/>
            <person name="Yadav J.S."/>
            <person name="Grigoriev I.V."/>
            <person name="Master E.R."/>
        </authorList>
    </citation>
    <scope>NUCLEOTIDE SEQUENCE [LARGE SCALE GENOMIC DNA]</scope>
    <source>
        <strain evidence="10 11">HHB-10118-sp</strain>
    </source>
</reference>
<dbReference type="CDD" id="cd00043">
    <property type="entry name" value="CYCLIN_SF"/>
    <property type="match status" value="1"/>
</dbReference>
<keyword evidence="4" id="KW-0863">Zinc-finger</keyword>
<comment type="subcellular location">
    <subcellularLocation>
        <location evidence="1">Nucleus</location>
    </subcellularLocation>
</comment>
<feature type="compositionally biased region" description="Acidic residues" evidence="9">
    <location>
        <begin position="353"/>
        <end position="366"/>
    </location>
</feature>
<keyword evidence="8" id="KW-0539">Nucleus</keyword>
<evidence type="ECO:0000256" key="5">
    <source>
        <dbReference type="ARBA" id="ARBA00022833"/>
    </source>
</evidence>
<keyword evidence="6" id="KW-0805">Transcription regulation</keyword>
<evidence type="ECO:0000256" key="2">
    <source>
        <dbReference type="ARBA" id="ARBA00010857"/>
    </source>
</evidence>
<keyword evidence="5" id="KW-0862">Zinc</keyword>
<feature type="region of interest" description="Disordered" evidence="9">
    <location>
        <begin position="351"/>
        <end position="408"/>
    </location>
</feature>
<keyword evidence="11" id="KW-1185">Reference proteome</keyword>
<dbReference type="GO" id="GO:0000126">
    <property type="term" value="C:transcription factor TFIIIB complex"/>
    <property type="evidence" value="ECO:0007669"/>
    <property type="project" value="TreeGrafter"/>
</dbReference>
<evidence type="ECO:0000313" key="11">
    <source>
        <dbReference type="Proteomes" id="UP000008370"/>
    </source>
</evidence>
<dbReference type="GO" id="GO:0000995">
    <property type="term" value="F:RNA polymerase III general transcription initiation factor activity"/>
    <property type="evidence" value="ECO:0007669"/>
    <property type="project" value="TreeGrafter"/>
</dbReference>
<dbReference type="AlphaFoldDB" id="K5V0E1"/>
<feature type="compositionally biased region" description="Acidic residues" evidence="9">
    <location>
        <begin position="507"/>
        <end position="516"/>
    </location>
</feature>
<comment type="similarity">
    <text evidence="2">Belongs to the TFIIB family.</text>
</comment>
<feature type="region of interest" description="Disordered" evidence="9">
    <location>
        <begin position="504"/>
        <end position="548"/>
    </location>
</feature>
<dbReference type="GO" id="GO:0097550">
    <property type="term" value="C:transcription preinitiation complex"/>
    <property type="evidence" value="ECO:0007669"/>
    <property type="project" value="TreeGrafter"/>
</dbReference>
<feature type="region of interest" description="Disordered" evidence="9">
    <location>
        <begin position="598"/>
        <end position="625"/>
    </location>
</feature>
<dbReference type="PANTHER" id="PTHR11618">
    <property type="entry name" value="TRANSCRIPTION INITIATION FACTOR IIB-RELATED"/>
    <property type="match status" value="1"/>
</dbReference>
<dbReference type="EMBL" id="JH930472">
    <property type="protein sequence ID" value="EKM55926.1"/>
    <property type="molecule type" value="Genomic_DNA"/>
</dbReference>